<evidence type="ECO:0000313" key="1">
    <source>
        <dbReference type="EMBL" id="JAG16845.1"/>
    </source>
</evidence>
<dbReference type="EMBL" id="GBHO01026759">
    <property type="protein sequence ID" value="JAG16845.1"/>
    <property type="molecule type" value="Transcribed_RNA"/>
</dbReference>
<name>A0A0A9XIB6_LYGHE</name>
<dbReference type="AlphaFoldDB" id="A0A0A9XIB6"/>
<reference evidence="1" key="1">
    <citation type="journal article" date="2014" name="PLoS ONE">
        <title>Transcriptome-Based Identification of ABC Transporters in the Western Tarnished Plant Bug Lygus hesperus.</title>
        <authorList>
            <person name="Hull J.J."/>
            <person name="Chaney K."/>
            <person name="Geib S.M."/>
            <person name="Fabrick J.A."/>
            <person name="Brent C.S."/>
            <person name="Walsh D."/>
            <person name="Lavine L.C."/>
        </authorList>
    </citation>
    <scope>NUCLEOTIDE SEQUENCE</scope>
</reference>
<protein>
    <submittedName>
        <fullName evidence="1">CTP synthase</fullName>
    </submittedName>
</protein>
<reference evidence="2" key="3">
    <citation type="submission" date="2014-09" db="EMBL/GenBank/DDBJ databases">
        <authorList>
            <person name="Magalhaes I.L.F."/>
            <person name="Oliveira U."/>
            <person name="Santos F.R."/>
            <person name="Vidigal T.H.D.A."/>
            <person name="Brescovit A.D."/>
            <person name="Santos A.J."/>
        </authorList>
    </citation>
    <scope>NUCLEOTIDE SEQUENCE</scope>
</reference>
<gene>
    <name evidence="1" type="primary">pyrG_2</name>
    <name evidence="1" type="ORF">CM83_7651</name>
</gene>
<proteinExistence type="predicted"/>
<sequence>MPENLLVRCLVCSDLLSYDRESTEPLIAHLQEKHPYIHVSKVPISASADELINPDINIERTRLAQKSNKELKNQFPGRKILRRQSSCPISGKISPGKLFCPAC</sequence>
<evidence type="ECO:0000313" key="2">
    <source>
        <dbReference type="EMBL" id="JAG49075.1"/>
    </source>
</evidence>
<accession>A0A0A9XIB6</accession>
<dbReference type="EMBL" id="GBRD01016752">
    <property type="protein sequence ID" value="JAG49075.1"/>
    <property type="molecule type" value="Transcribed_RNA"/>
</dbReference>
<organism evidence="1">
    <name type="scientific">Lygus hesperus</name>
    <name type="common">Western plant bug</name>
    <dbReference type="NCBI Taxonomy" id="30085"/>
    <lineage>
        <taxon>Eukaryota</taxon>
        <taxon>Metazoa</taxon>
        <taxon>Ecdysozoa</taxon>
        <taxon>Arthropoda</taxon>
        <taxon>Hexapoda</taxon>
        <taxon>Insecta</taxon>
        <taxon>Pterygota</taxon>
        <taxon>Neoptera</taxon>
        <taxon>Paraneoptera</taxon>
        <taxon>Hemiptera</taxon>
        <taxon>Heteroptera</taxon>
        <taxon>Panheteroptera</taxon>
        <taxon>Cimicomorpha</taxon>
        <taxon>Miridae</taxon>
        <taxon>Mirini</taxon>
        <taxon>Lygus</taxon>
    </lineage>
</organism>
<reference evidence="1" key="2">
    <citation type="submission" date="2014-07" db="EMBL/GenBank/DDBJ databases">
        <authorList>
            <person name="Hull J."/>
        </authorList>
    </citation>
    <scope>NUCLEOTIDE SEQUENCE</scope>
</reference>